<protein>
    <recommendedName>
        <fullName evidence="3">DUF2489 domain-containing protein</fullName>
    </recommendedName>
</protein>
<evidence type="ECO:0000256" key="1">
    <source>
        <dbReference type="SAM" id="Coils"/>
    </source>
</evidence>
<keyword evidence="2" id="KW-1133">Transmembrane helix</keyword>
<dbReference type="RefSeq" id="WP_074870157.1">
    <property type="nucleotide sequence ID" value="NZ_FOAS01000016.1"/>
</dbReference>
<feature type="coiled-coil region" evidence="1">
    <location>
        <begin position="109"/>
        <end position="136"/>
    </location>
</feature>
<keyword evidence="2" id="KW-0472">Membrane</keyword>
<evidence type="ECO:0000256" key="2">
    <source>
        <dbReference type="SAM" id="Phobius"/>
    </source>
</evidence>
<name>A0A1H7RYD1_9GAMM</name>
<evidence type="ECO:0000259" key="3">
    <source>
        <dbReference type="Pfam" id="PF10675"/>
    </source>
</evidence>
<gene>
    <name evidence="4" type="ORF">SAMN05216214_11664</name>
</gene>
<dbReference type="Proteomes" id="UP000185766">
    <property type="component" value="Unassembled WGS sequence"/>
</dbReference>
<accession>A0A1H7RYD1</accession>
<evidence type="ECO:0000313" key="5">
    <source>
        <dbReference type="Proteomes" id="UP000185766"/>
    </source>
</evidence>
<sequence length="145" mass="16800">MAVNALWWLAGGLIIVLLAGYALWLWRQVWTKQRLAEQTAQAREQRISGDLRVLADCLINQQVPFVEGCIRIKVMLDHHLPDASLQPSWQVFQQVFAATEHIPTHAEWKALSKAQRRDYQQLFAELEQQHRSAAEQAARELLQRH</sequence>
<organism evidence="4 5">
    <name type="scientific">Atopomonas hussainii</name>
    <dbReference type="NCBI Taxonomy" id="1429083"/>
    <lineage>
        <taxon>Bacteria</taxon>
        <taxon>Pseudomonadati</taxon>
        <taxon>Pseudomonadota</taxon>
        <taxon>Gammaproteobacteria</taxon>
        <taxon>Pseudomonadales</taxon>
        <taxon>Pseudomonadaceae</taxon>
        <taxon>Atopomonas</taxon>
    </lineage>
</organism>
<dbReference type="Pfam" id="PF10675">
    <property type="entry name" value="DUF2489"/>
    <property type="match status" value="1"/>
</dbReference>
<feature type="transmembrane region" description="Helical" evidence="2">
    <location>
        <begin position="6"/>
        <end position="26"/>
    </location>
</feature>
<evidence type="ECO:0000313" key="4">
    <source>
        <dbReference type="EMBL" id="SEL65300.1"/>
    </source>
</evidence>
<dbReference type="AlphaFoldDB" id="A0A1H7RYD1"/>
<keyword evidence="5" id="KW-1185">Reference proteome</keyword>
<dbReference type="STRING" id="1429083.GCA_001885685_00265"/>
<dbReference type="InterPro" id="IPR019617">
    <property type="entry name" value="DUF2489"/>
</dbReference>
<keyword evidence="2" id="KW-0812">Transmembrane</keyword>
<proteinExistence type="predicted"/>
<feature type="domain" description="DUF2489" evidence="3">
    <location>
        <begin position="15"/>
        <end position="141"/>
    </location>
</feature>
<keyword evidence="1" id="KW-0175">Coiled coil</keyword>
<reference evidence="4 5" key="1">
    <citation type="submission" date="2016-10" db="EMBL/GenBank/DDBJ databases">
        <authorList>
            <person name="de Groot N.N."/>
        </authorList>
    </citation>
    <scope>NUCLEOTIDE SEQUENCE [LARGE SCALE GENOMIC DNA]</scope>
    <source>
        <strain evidence="4 5">JCM 19513</strain>
    </source>
</reference>
<dbReference type="EMBL" id="FOAS01000016">
    <property type="protein sequence ID" value="SEL65300.1"/>
    <property type="molecule type" value="Genomic_DNA"/>
</dbReference>